<dbReference type="PROSITE" id="PS51873">
    <property type="entry name" value="TRIAD"/>
    <property type="match status" value="1"/>
</dbReference>
<dbReference type="Gene3D" id="1.25.40.20">
    <property type="entry name" value="Ankyrin repeat-containing domain"/>
    <property type="match status" value="1"/>
</dbReference>
<keyword evidence="6" id="KW-0677">Repeat</keyword>
<reference evidence="16" key="1">
    <citation type="submission" date="2022-01" db="EMBL/GenBank/DDBJ databases">
        <authorList>
            <person name="Braso-Vives M."/>
        </authorList>
    </citation>
    <scope>NUCLEOTIDE SEQUENCE</scope>
</reference>
<feature type="compositionally biased region" description="Acidic residues" evidence="13">
    <location>
        <begin position="1607"/>
        <end position="1618"/>
    </location>
</feature>
<evidence type="ECO:0000256" key="10">
    <source>
        <dbReference type="PROSITE-ProRule" id="PRU00023"/>
    </source>
</evidence>
<proteinExistence type="inferred from homology"/>
<dbReference type="InterPro" id="IPR031127">
    <property type="entry name" value="E3_UB_ligase_RBR"/>
</dbReference>
<dbReference type="PROSITE" id="PS50088">
    <property type="entry name" value="ANK_REPEAT"/>
    <property type="match status" value="1"/>
</dbReference>
<comment type="catalytic activity">
    <reaction evidence="1">
        <text>[E2 ubiquitin-conjugating enzyme]-S-ubiquitinyl-L-cysteine + [acceptor protein]-L-lysine = [E2 ubiquitin-conjugating enzyme]-L-cysteine + [acceptor protein]-N(6)-ubiquitinyl-L-lysine.</text>
        <dbReference type="EC" id="2.3.2.31"/>
    </reaction>
</comment>
<feature type="domain" description="RING-type" evidence="15">
    <location>
        <begin position="305"/>
        <end position="551"/>
    </location>
</feature>
<dbReference type="GO" id="GO:0061630">
    <property type="term" value="F:ubiquitin protein ligase activity"/>
    <property type="evidence" value="ECO:0007669"/>
    <property type="project" value="UniProtKB-EC"/>
</dbReference>
<feature type="coiled-coil region" evidence="12">
    <location>
        <begin position="553"/>
        <end position="580"/>
    </location>
</feature>
<dbReference type="EC" id="2.3.2.31" evidence="3"/>
<keyword evidence="5" id="KW-0479">Metal-binding</keyword>
<feature type="compositionally biased region" description="Polar residues" evidence="13">
    <location>
        <begin position="775"/>
        <end position="786"/>
    </location>
</feature>
<protein>
    <recommendedName>
        <fullName evidence="3">RBR-type E3 ubiquitin transferase</fullName>
        <ecNumber evidence="3">2.3.2.31</ecNumber>
    </recommendedName>
</protein>
<feature type="compositionally biased region" description="Polar residues" evidence="13">
    <location>
        <begin position="1497"/>
        <end position="1520"/>
    </location>
</feature>
<dbReference type="InterPro" id="IPR036770">
    <property type="entry name" value="Ankyrin_rpt-contain_sf"/>
</dbReference>
<name>A0A8K0EI32_BRALA</name>
<evidence type="ECO:0000256" key="5">
    <source>
        <dbReference type="ARBA" id="ARBA00022723"/>
    </source>
</evidence>
<evidence type="ECO:0000256" key="11">
    <source>
        <dbReference type="PROSITE-ProRule" id="PRU00175"/>
    </source>
</evidence>
<sequence>MGGISSRFRKAIQTGDQTLALQIYNSSRDLRENLDPNLSYGENHGNNTAMHYVSLYGQKVLIRVFLDFHNGNPNKRNANSLTSLHEACICANSNDPDVQVDRAECVQMLLAWQGPPLGNGRYERVDVATTDAYGNSALHYASLSGLKKCVELIVAHGAPLFQENKDGHTPCDCAAIHRHADIAALLESKMVFAAAENEDPEVSDGIYTIKRDESYSGLRSQELQEAKDSLLIETADMLHVPLFTAEALLRNNVWSKEMLLEGWMRDPVACCEKAGVKPPDSVLAELGKKEEGTAEDAEQRDRADSETLCDICTGPVSSDDEPVDIPCAHQFCQECWERYLSLKIKDGSTGDIQCPGYECSQLVPVETIEKLVPREMAMRYQQFDIKAFVETNPHIKWCPFPGCGRAVRLPSESGTAPIGAEAQTSHAVDCGNGHFFCWECLGEVHEPSSCDQWKQWQQKITEIDPSTLSPGSHVPEKKTVVDTEAETTANCLWLVTNTKPCPKCKVYIQKNEGCNHMKCTKCKYDFCWVCLEDWEKHSSSTGGYFRCNRYEVVQKVEEETKLLTEEAREKNEKAQELSRLMHYYTRFKNHDNSFRIEEAYLRTAMRKMNDLALAAASTGKFGNQRVSTRFVEEAIRELLSARRVLKFSYCYGYYVGDARKRRIFEDIQTELEEATETLSQMIARPYLRTPRSKIIQGAQLTQRKRHDFLAAVEKGLLPPETPPSERRRILMDLFRPRFFEEEDEESLQDEDAALAQAILASLRDAFPQEPPTPPQGDSSTQSSDEPSPNPATRLASTGASPTRVPPVDPTLCLRIGCGRPRAVHRQSGRPHDFCSLRCLQMARRRGRRGRNSLDLPWHLLELEPPPTPPRRTDSLPPLPPTPPQLRQLCQRPEESEDSDYEHLTVGRGDGGSQVNPLTSTLQRDLPASEQALFQIPTEDGTLGAEPGVTDPDLHRVLELSRLSAQLAPTESAGDQGEDELIRAIELSLQLSTTNSSTARPLLPQVPLPVQSDSVPSTNTNMSNHSNNNNSIPSSGPVLVAPTPQQTVPSTEKHVPNIPEEVVDGVQSESTLVEDVPEAGWVSVPLSGDTLGATASPGAEKKSCKGSDSPRRKSRKGEPKVVLVSPAEVEPQKQPSASTSKMKVEEAEWLEVGERTEFLEATLRAWLTDEGWLGRNTPGNPAAGQNTAPKDVAAKVDGMSPKAEATVAAEEGLEFLCSVPDNGNANTATGAGEELSDFPTPPAEVKSLIWEPPSDEPETEPGSLLAMDSHTLYNLAEIDSIVINSVQRAEAVSGDPAGEETTELIGAVGLGESSLKSVQNSNPSSTKEAAKELELKFEDDPTTPKDYLETNLDSPFELTDDLQALCAKLPLSREFPRIPAADEIWIPQERVPEPFVFDTALTPQAVPSSNANNTGAMNVKVESEGSPGLVGDNKDTVVPNMFAHVPVQGPTTSLSAAITDAHQALFGNTIAFPGGQESVPSHPVLPASRLSVGPPSQHPQITNTRHPATGRHQSGGKSPTFGQKVPEPPPRLTRERRLALEAASKAQSIWERREKDASASSDTGDQRRGHRRKSKNRKRSKEEGRGNEGRRRASVEGARGVGEGWYDPLDDDDIPATLV</sequence>
<keyword evidence="12" id="KW-0175">Coiled coil</keyword>
<feature type="compositionally biased region" description="Basic and acidic residues" evidence="13">
    <location>
        <begin position="1579"/>
        <end position="1593"/>
    </location>
</feature>
<dbReference type="SUPFAM" id="SSF48403">
    <property type="entry name" value="Ankyrin repeat"/>
    <property type="match status" value="1"/>
</dbReference>
<dbReference type="PANTHER" id="PTHR11685">
    <property type="entry name" value="RBR FAMILY RING FINGER AND IBR DOMAIN-CONTAINING"/>
    <property type="match status" value="1"/>
</dbReference>
<dbReference type="Pfam" id="PF01485">
    <property type="entry name" value="IBR"/>
    <property type="match status" value="1"/>
</dbReference>
<keyword evidence="9" id="KW-0862">Zinc</keyword>
<evidence type="ECO:0000256" key="7">
    <source>
        <dbReference type="ARBA" id="ARBA00022771"/>
    </source>
</evidence>
<dbReference type="FunFam" id="3.30.40.10:FF:000019">
    <property type="entry name" value="RBR-type E3 ubiquitin transferase"/>
    <property type="match status" value="1"/>
</dbReference>
<dbReference type="Gene3D" id="3.30.40.10">
    <property type="entry name" value="Zinc/RING finger domain, C3HC4 (zinc finger)"/>
    <property type="match status" value="1"/>
</dbReference>
<feature type="compositionally biased region" description="Basic and acidic residues" evidence="13">
    <location>
        <begin position="1098"/>
        <end position="1118"/>
    </location>
</feature>
<dbReference type="InterPro" id="IPR045840">
    <property type="entry name" value="Ariadne"/>
</dbReference>
<keyword evidence="7 11" id="KW-0863">Zinc-finger</keyword>
<feature type="compositionally biased region" description="Basic residues" evidence="13">
    <location>
        <begin position="1567"/>
        <end position="1578"/>
    </location>
</feature>
<feature type="repeat" description="ANK" evidence="10">
    <location>
        <begin position="133"/>
        <end position="165"/>
    </location>
</feature>
<keyword evidence="8" id="KW-0833">Ubl conjugation pathway</keyword>
<dbReference type="Pfam" id="PF00097">
    <property type="entry name" value="zf-C3HC4"/>
    <property type="match status" value="1"/>
</dbReference>
<keyword evidence="17" id="KW-1185">Reference proteome</keyword>
<dbReference type="SMART" id="SM00647">
    <property type="entry name" value="IBR"/>
    <property type="match status" value="2"/>
</dbReference>
<dbReference type="Gene3D" id="1.20.120.1750">
    <property type="match status" value="1"/>
</dbReference>
<dbReference type="CDD" id="cd20346">
    <property type="entry name" value="BRcat_RBR_ANKIB1"/>
    <property type="match status" value="1"/>
</dbReference>
<feature type="region of interest" description="Disordered" evidence="13">
    <location>
        <begin position="1476"/>
        <end position="1618"/>
    </location>
</feature>
<dbReference type="InterPro" id="IPR002110">
    <property type="entry name" value="Ankyrin_rpt"/>
</dbReference>
<evidence type="ECO:0000256" key="9">
    <source>
        <dbReference type="ARBA" id="ARBA00022833"/>
    </source>
</evidence>
<dbReference type="InterPro" id="IPR013083">
    <property type="entry name" value="Znf_RING/FYVE/PHD"/>
</dbReference>
<evidence type="ECO:0000256" key="1">
    <source>
        <dbReference type="ARBA" id="ARBA00001798"/>
    </source>
</evidence>
<evidence type="ECO:0000256" key="13">
    <source>
        <dbReference type="SAM" id="MobiDB-lite"/>
    </source>
</evidence>
<feature type="region of interest" description="Disordered" evidence="13">
    <location>
        <begin position="859"/>
        <end position="918"/>
    </location>
</feature>
<evidence type="ECO:0000313" key="16">
    <source>
        <dbReference type="EMBL" id="CAH1249205.1"/>
    </source>
</evidence>
<dbReference type="SMART" id="SM00248">
    <property type="entry name" value="ANK"/>
    <property type="match status" value="3"/>
</dbReference>
<dbReference type="InterPro" id="IPR047564">
    <property type="entry name" value="Rcat_RBR_ANKIB1"/>
</dbReference>
<evidence type="ECO:0000259" key="14">
    <source>
        <dbReference type="PROSITE" id="PS50089"/>
    </source>
</evidence>
<dbReference type="EMBL" id="OV696702">
    <property type="protein sequence ID" value="CAH1249205.1"/>
    <property type="molecule type" value="Genomic_DNA"/>
</dbReference>
<dbReference type="PROSITE" id="PS50297">
    <property type="entry name" value="ANK_REP_REGION"/>
    <property type="match status" value="1"/>
</dbReference>
<evidence type="ECO:0000256" key="3">
    <source>
        <dbReference type="ARBA" id="ARBA00012251"/>
    </source>
</evidence>
<evidence type="ECO:0000313" key="17">
    <source>
        <dbReference type="Proteomes" id="UP000838412"/>
    </source>
</evidence>
<dbReference type="Pfam" id="PF12796">
    <property type="entry name" value="Ank_2"/>
    <property type="match status" value="1"/>
</dbReference>
<evidence type="ECO:0000256" key="2">
    <source>
        <dbReference type="ARBA" id="ARBA00005884"/>
    </source>
</evidence>
<dbReference type="FunFam" id="1.25.40.20:FF:000544">
    <property type="entry name" value="RBR-type E3 ubiquitin transferase"/>
    <property type="match status" value="1"/>
</dbReference>
<dbReference type="SUPFAM" id="SSF57850">
    <property type="entry name" value="RING/U-box"/>
    <property type="match status" value="3"/>
</dbReference>
<keyword evidence="10" id="KW-0040">ANK repeat</keyword>
<dbReference type="GO" id="GO:0016567">
    <property type="term" value="P:protein ubiquitination"/>
    <property type="evidence" value="ECO:0007669"/>
    <property type="project" value="InterPro"/>
</dbReference>
<gene>
    <name evidence="16" type="primary">ANKIB1</name>
    <name evidence="16" type="ORF">BLAG_LOCUS10394</name>
</gene>
<dbReference type="Pfam" id="PF19422">
    <property type="entry name" value="Ariadne"/>
    <property type="match status" value="1"/>
</dbReference>
<dbReference type="GO" id="GO:0008270">
    <property type="term" value="F:zinc ion binding"/>
    <property type="evidence" value="ECO:0007669"/>
    <property type="project" value="UniProtKB-KW"/>
</dbReference>
<accession>A0A8K0EI32</accession>
<dbReference type="OrthoDB" id="69641at2759"/>
<feature type="domain" description="RING-type" evidence="14">
    <location>
        <begin position="309"/>
        <end position="355"/>
    </location>
</feature>
<dbReference type="InterPro" id="IPR001841">
    <property type="entry name" value="Znf_RING"/>
</dbReference>
<feature type="region of interest" description="Disordered" evidence="13">
    <location>
        <begin position="1082"/>
        <end position="1141"/>
    </location>
</feature>
<feature type="region of interest" description="Disordered" evidence="13">
    <location>
        <begin position="1223"/>
        <end position="1262"/>
    </location>
</feature>
<dbReference type="PROSITE" id="PS50089">
    <property type="entry name" value="ZF_RING_2"/>
    <property type="match status" value="1"/>
</dbReference>
<dbReference type="Pfam" id="PF22191">
    <property type="entry name" value="IBR_1"/>
    <property type="match status" value="1"/>
</dbReference>
<evidence type="ECO:0000256" key="4">
    <source>
        <dbReference type="ARBA" id="ARBA00022679"/>
    </source>
</evidence>
<evidence type="ECO:0000256" key="12">
    <source>
        <dbReference type="SAM" id="Coils"/>
    </source>
</evidence>
<comment type="similarity">
    <text evidence="2">Belongs to the RBR family. Ariadne subfamily.</text>
</comment>
<dbReference type="CDD" id="cd20361">
    <property type="entry name" value="Rcat_RBR_ANKIB1"/>
    <property type="match status" value="1"/>
</dbReference>
<dbReference type="InterPro" id="IPR018957">
    <property type="entry name" value="Znf_C3HC4_RING-type"/>
</dbReference>
<evidence type="ECO:0000256" key="8">
    <source>
        <dbReference type="ARBA" id="ARBA00022786"/>
    </source>
</evidence>
<dbReference type="InterPro" id="IPR002867">
    <property type="entry name" value="IBR_dom"/>
</dbReference>
<dbReference type="InterPro" id="IPR044066">
    <property type="entry name" value="TRIAD_supradom"/>
</dbReference>
<organism evidence="16 17">
    <name type="scientific">Branchiostoma lanceolatum</name>
    <name type="common">Common lancelet</name>
    <name type="synonym">Amphioxus lanceolatum</name>
    <dbReference type="NCBI Taxonomy" id="7740"/>
    <lineage>
        <taxon>Eukaryota</taxon>
        <taxon>Metazoa</taxon>
        <taxon>Chordata</taxon>
        <taxon>Cephalochordata</taxon>
        <taxon>Leptocardii</taxon>
        <taxon>Amphioxiformes</taxon>
        <taxon>Branchiostomatidae</taxon>
        <taxon>Branchiostoma</taxon>
    </lineage>
</organism>
<feature type="region of interest" description="Disordered" evidence="13">
    <location>
        <begin position="765"/>
        <end position="807"/>
    </location>
</feature>
<evidence type="ECO:0000259" key="15">
    <source>
        <dbReference type="PROSITE" id="PS51873"/>
    </source>
</evidence>
<dbReference type="Proteomes" id="UP000838412">
    <property type="component" value="Chromosome 17"/>
</dbReference>
<keyword evidence="4" id="KW-0808">Transferase</keyword>
<evidence type="ECO:0000256" key="6">
    <source>
        <dbReference type="ARBA" id="ARBA00022737"/>
    </source>
</evidence>